<reference evidence="1 2" key="1">
    <citation type="submission" date="2016-07" db="EMBL/GenBank/DDBJ databases">
        <title>Multiple horizontal gene transfer events from other fungi enriched the ability of initially mycotrophic Trichoderma (Ascomycota) to feed on dead plant biomass.</title>
        <authorList>
            <consortium name="DOE Joint Genome Institute"/>
            <person name="Aerts A."/>
            <person name="Atanasova L."/>
            <person name="Chenthamara K."/>
            <person name="Zhang J."/>
            <person name="Grujic M."/>
            <person name="Henrissat B."/>
            <person name="Kuo A."/>
            <person name="Salamov A."/>
            <person name="Lipzen A."/>
            <person name="Labutti K."/>
            <person name="Barry K."/>
            <person name="Miao Y."/>
            <person name="Rahimi M.J."/>
            <person name="Shen Q."/>
            <person name="Grigoriev I.V."/>
            <person name="Kubicek C.P."/>
            <person name="Druzhinina I.S."/>
        </authorList>
    </citation>
    <scope>NUCLEOTIDE SEQUENCE [LARGE SCALE GENOMIC DNA]</scope>
    <source>
        <strain evidence="1 2">CBS 226.95</strain>
    </source>
</reference>
<organism evidence="1 2">
    <name type="scientific">Trichoderma harzianum CBS 226.95</name>
    <dbReference type="NCBI Taxonomy" id="983964"/>
    <lineage>
        <taxon>Eukaryota</taxon>
        <taxon>Fungi</taxon>
        <taxon>Dikarya</taxon>
        <taxon>Ascomycota</taxon>
        <taxon>Pezizomycotina</taxon>
        <taxon>Sordariomycetes</taxon>
        <taxon>Hypocreomycetidae</taxon>
        <taxon>Hypocreales</taxon>
        <taxon>Hypocreaceae</taxon>
        <taxon>Trichoderma</taxon>
    </lineage>
</organism>
<dbReference type="GeneID" id="36621942"/>
<proteinExistence type="predicted"/>
<gene>
    <name evidence="1" type="ORF">M431DRAFT_205013</name>
</gene>
<keyword evidence="2" id="KW-1185">Reference proteome</keyword>
<dbReference type="RefSeq" id="XP_024780843.1">
    <property type="nucleotide sequence ID" value="XM_024913381.1"/>
</dbReference>
<protein>
    <submittedName>
        <fullName evidence="1">Uncharacterized protein</fullName>
    </submittedName>
</protein>
<dbReference type="Proteomes" id="UP000241690">
    <property type="component" value="Unassembled WGS sequence"/>
</dbReference>
<name>A0A2T4AVS2_TRIHA</name>
<evidence type="ECO:0000313" key="2">
    <source>
        <dbReference type="Proteomes" id="UP000241690"/>
    </source>
</evidence>
<evidence type="ECO:0000313" key="1">
    <source>
        <dbReference type="EMBL" id="PTB61166.1"/>
    </source>
</evidence>
<sequence>MSIQVARHKESPNTECIPWGLSLSLLDSEHRFPVMGNRRTASLHHRGECRIRGAGFLQRRRGGSPVSQSCWNSKSVSLQRFPKAGSQIYLHKARVSLGEATTTSTCSLVRARAAIRSVLHWPGKQPDSRRPLVGPEQAACVEVDSAPCITPWAWHRVRG</sequence>
<dbReference type="AlphaFoldDB" id="A0A2T4AVS2"/>
<dbReference type="EMBL" id="KZ679675">
    <property type="protein sequence ID" value="PTB61166.1"/>
    <property type="molecule type" value="Genomic_DNA"/>
</dbReference>
<accession>A0A2T4AVS2</accession>